<dbReference type="EMBL" id="UINC01003588">
    <property type="protein sequence ID" value="SVA07613.1"/>
    <property type="molecule type" value="Genomic_DNA"/>
</dbReference>
<dbReference type="GO" id="GO:0016747">
    <property type="term" value="F:acyltransferase activity, transferring groups other than amino-acyl groups"/>
    <property type="evidence" value="ECO:0007669"/>
    <property type="project" value="InterPro"/>
</dbReference>
<dbReference type="Pfam" id="PF00561">
    <property type="entry name" value="Abhydrolase_1"/>
    <property type="match status" value="1"/>
</dbReference>
<gene>
    <name evidence="2" type="ORF">METZ01_LOCUS60467</name>
</gene>
<evidence type="ECO:0000313" key="2">
    <source>
        <dbReference type="EMBL" id="SVA07613.1"/>
    </source>
</evidence>
<dbReference type="InterPro" id="IPR000073">
    <property type="entry name" value="AB_hydrolase_1"/>
</dbReference>
<evidence type="ECO:0000259" key="1">
    <source>
        <dbReference type="Pfam" id="PF00561"/>
    </source>
</evidence>
<sequence>MPSVLTLLCLLFSITLHAADTPPLQIANLGDFPLENGEVIQDATIAYRTAGTLNADRTNAILFPTWFTGSTEDLFSSDAVGAVDTSRFFLIAVDALANGVSISPSTSAHQAQQEFPHVSIGDMVHSQHQLLTEVLGITHLHAVMGISMGGMQTYEWVTTYPDFMERAVPIVGSPRLASYDLLLWTAELTALEQALDCDCNEATARELAGMISYLALYSPDFHARQDPHDQGATLIADGRAGGMTLAINDRVAQLHAMIGHDVSTSFNNDWALTAGAVTAEMLVVVGAQDHMVTPGPALEFANLTNSQTLVFNNGCGHQAFRCEQDRAFDEIRAFLNAP</sequence>
<dbReference type="PANTHER" id="PTHR32268">
    <property type="entry name" value="HOMOSERINE O-ACETYLTRANSFERASE"/>
    <property type="match status" value="1"/>
</dbReference>
<feature type="domain" description="AB hydrolase-1" evidence="1">
    <location>
        <begin position="82"/>
        <end position="319"/>
    </location>
</feature>
<dbReference type="SUPFAM" id="SSF53474">
    <property type="entry name" value="alpha/beta-Hydrolases"/>
    <property type="match status" value="1"/>
</dbReference>
<dbReference type="InterPro" id="IPR008220">
    <property type="entry name" value="HAT_MetX-like"/>
</dbReference>
<dbReference type="Gene3D" id="3.40.50.1820">
    <property type="entry name" value="alpha/beta hydrolase"/>
    <property type="match status" value="1"/>
</dbReference>
<name>A0A381T1T1_9ZZZZ</name>
<protein>
    <recommendedName>
        <fullName evidence="1">AB hydrolase-1 domain-containing protein</fullName>
    </recommendedName>
</protein>
<accession>A0A381T1T1</accession>
<proteinExistence type="predicted"/>
<organism evidence="2">
    <name type="scientific">marine metagenome</name>
    <dbReference type="NCBI Taxonomy" id="408172"/>
    <lineage>
        <taxon>unclassified sequences</taxon>
        <taxon>metagenomes</taxon>
        <taxon>ecological metagenomes</taxon>
    </lineage>
</organism>
<dbReference type="AlphaFoldDB" id="A0A381T1T1"/>
<dbReference type="PIRSF" id="PIRSF000443">
    <property type="entry name" value="Homoser_Ac_trans"/>
    <property type="match status" value="1"/>
</dbReference>
<dbReference type="InterPro" id="IPR029058">
    <property type="entry name" value="AB_hydrolase_fold"/>
</dbReference>
<reference evidence="2" key="1">
    <citation type="submission" date="2018-05" db="EMBL/GenBank/DDBJ databases">
        <authorList>
            <person name="Lanie J.A."/>
            <person name="Ng W.-L."/>
            <person name="Kazmierczak K.M."/>
            <person name="Andrzejewski T.M."/>
            <person name="Davidsen T.M."/>
            <person name="Wayne K.J."/>
            <person name="Tettelin H."/>
            <person name="Glass J.I."/>
            <person name="Rusch D."/>
            <person name="Podicherti R."/>
            <person name="Tsui H.-C.T."/>
            <person name="Winkler M.E."/>
        </authorList>
    </citation>
    <scope>NUCLEOTIDE SEQUENCE</scope>
</reference>
<dbReference type="PANTHER" id="PTHR32268:SF15">
    <property type="entry name" value="HOMOSERINE ACETYLTRANSFERASE FAMILY PROTEIN (AFU_ORTHOLOGUE AFUA_1G15350)"/>
    <property type="match status" value="1"/>
</dbReference>